<dbReference type="SUPFAM" id="SSF52980">
    <property type="entry name" value="Restriction endonuclease-like"/>
    <property type="match status" value="1"/>
</dbReference>
<feature type="non-terminal residue" evidence="1">
    <location>
        <position position="175"/>
    </location>
</feature>
<name>A0A9N9II67_9GLOM</name>
<dbReference type="CDD" id="cd06260">
    <property type="entry name" value="DUF820-like"/>
    <property type="match status" value="1"/>
</dbReference>
<evidence type="ECO:0000313" key="1">
    <source>
        <dbReference type="EMBL" id="CAG8736799.1"/>
    </source>
</evidence>
<dbReference type="AlphaFoldDB" id="A0A9N9II67"/>
<gene>
    <name evidence="1" type="ORF">RFULGI_LOCUS12548</name>
</gene>
<accession>A0A9N9II67</accession>
<organism evidence="1 2">
    <name type="scientific">Racocetra fulgida</name>
    <dbReference type="NCBI Taxonomy" id="60492"/>
    <lineage>
        <taxon>Eukaryota</taxon>
        <taxon>Fungi</taxon>
        <taxon>Fungi incertae sedis</taxon>
        <taxon>Mucoromycota</taxon>
        <taxon>Glomeromycotina</taxon>
        <taxon>Glomeromycetes</taxon>
        <taxon>Diversisporales</taxon>
        <taxon>Gigasporaceae</taxon>
        <taxon>Racocetra</taxon>
    </lineage>
</organism>
<dbReference type="InterPro" id="IPR008538">
    <property type="entry name" value="Uma2"/>
</dbReference>
<sequence>MSSKAQQKIDFNDLDLNRSYTFEKFEYINNQLKYHTFKINRQPVNLFKHDKNGNLIPMPQATINIEAVISEIVKQLGNWNVQTGGFNFYIGGRRMIRIPDISFTSKNVYRHLTQQQLWTFKGEPFIPMVVIEVSDTIKDFNTNKKKKVFDDLDEKFKFKHFAGDIDEGDILPGFT</sequence>
<dbReference type="Gene3D" id="3.90.1570.10">
    <property type="entry name" value="tt1808, chain A"/>
    <property type="match status" value="1"/>
</dbReference>
<comment type="caution">
    <text evidence="1">The sequence shown here is derived from an EMBL/GenBank/DDBJ whole genome shotgun (WGS) entry which is preliminary data.</text>
</comment>
<reference evidence="1" key="1">
    <citation type="submission" date="2021-06" db="EMBL/GenBank/DDBJ databases">
        <authorList>
            <person name="Kallberg Y."/>
            <person name="Tangrot J."/>
            <person name="Rosling A."/>
        </authorList>
    </citation>
    <scope>NUCLEOTIDE SEQUENCE</scope>
    <source>
        <strain evidence="1">IN212</strain>
    </source>
</reference>
<dbReference type="EMBL" id="CAJVPZ010030442">
    <property type="protein sequence ID" value="CAG8736799.1"/>
    <property type="molecule type" value="Genomic_DNA"/>
</dbReference>
<proteinExistence type="predicted"/>
<keyword evidence="2" id="KW-1185">Reference proteome</keyword>
<dbReference type="OrthoDB" id="88517at2759"/>
<dbReference type="Proteomes" id="UP000789396">
    <property type="component" value="Unassembled WGS sequence"/>
</dbReference>
<evidence type="ECO:0000313" key="2">
    <source>
        <dbReference type="Proteomes" id="UP000789396"/>
    </source>
</evidence>
<dbReference type="InterPro" id="IPR012296">
    <property type="entry name" value="Nuclease_put_TT1808"/>
</dbReference>
<protein>
    <submittedName>
        <fullName evidence="1">15429_t:CDS:1</fullName>
    </submittedName>
</protein>
<dbReference type="InterPro" id="IPR011335">
    <property type="entry name" value="Restrct_endonuc-II-like"/>
</dbReference>
<dbReference type="GO" id="GO:0006302">
    <property type="term" value="P:double-strand break repair"/>
    <property type="evidence" value="ECO:0007669"/>
    <property type="project" value="UniProtKB-ARBA"/>
</dbReference>